<name>B2TP14_CLOBB</name>
<protein>
    <submittedName>
        <fullName evidence="1">Uncharacterized protein</fullName>
    </submittedName>
</protein>
<accession>B2TP14</accession>
<sequence>MHKSNKFEIIKILRNYFLAEDEFKTTIKRFPILRRVK</sequence>
<organism evidence="1">
    <name type="scientific">Clostridium botulinum (strain Eklund 17B / Type B)</name>
    <dbReference type="NCBI Taxonomy" id="935198"/>
    <lineage>
        <taxon>Bacteria</taxon>
        <taxon>Bacillati</taxon>
        <taxon>Bacillota</taxon>
        <taxon>Clostridia</taxon>
        <taxon>Eubacteriales</taxon>
        <taxon>Clostridiaceae</taxon>
        <taxon>Clostridium</taxon>
    </lineage>
</organism>
<reference evidence="1" key="2">
    <citation type="submission" date="2009-08" db="EMBL/GenBank/DDBJ databases">
        <authorList>
            <person name="Shrivastava S."/>
            <person name="Brinkac L.M."/>
            <person name="Dodson R.J."/>
            <person name="Harkins D.M."/>
            <person name="Durkin A.S."/>
            <person name="Sutton G."/>
        </authorList>
    </citation>
    <scope>NUCLEOTIDE SEQUENCE</scope>
    <source>
        <strain evidence="1">Eklund 17B</strain>
    </source>
</reference>
<reference evidence="1" key="1">
    <citation type="submission" date="2009-06" db="EMBL/GenBank/DDBJ databases">
        <authorList>
            <consortium name="US DOE Joint Genome Institute (JGI-PGF)"/>
            <person name="Lucas S."/>
            <person name="Copeland A."/>
            <person name="Lapidus A."/>
            <person name="Glavina del Rio T."/>
            <person name="Dalin E."/>
            <person name="Tice H."/>
            <person name="Bruce D."/>
            <person name="Goodwin L."/>
            <person name="Pitluck S."/>
            <person name="Kyrpides N."/>
            <person name="Mavromatis K."/>
            <person name="Ivanova N."/>
            <person name="Saunders E."/>
            <person name="Brettin T."/>
            <person name="Detter J.C."/>
            <person name="Han C."/>
            <person name="Larimer F."/>
            <person name="Land M."/>
            <person name="Hauser L."/>
            <person name="Markowitz V."/>
            <person name="Cheng J.-F."/>
            <person name="Hugenholtz P."/>
            <person name="Woyke T."/>
            <person name="Wu D."/>
            <person name="Gronow S."/>
            <person name="Klenk H.-P."/>
            <person name="Eisen J.A."/>
        </authorList>
    </citation>
    <scope>NUCLEOTIDE SEQUENCE</scope>
    <source>
        <strain evidence="1">Eklund 17B</strain>
    </source>
</reference>
<evidence type="ECO:0000313" key="1">
    <source>
        <dbReference type="EMBL" id="ACD23302.1"/>
    </source>
</evidence>
<accession>U4PN65</accession>
<dbReference type="AlphaFoldDB" id="B2TP14"/>
<dbReference type="EMBL" id="CP001056">
    <property type="protein sequence ID" value="ACD23302.1"/>
    <property type="molecule type" value="Genomic_DNA"/>
</dbReference>
<proteinExistence type="predicted"/>
<dbReference type="KEGG" id="cbk:CLL_A2783"/>
<dbReference type="PATRIC" id="fig|935198.13.peg.2745"/>
<gene>
    <name evidence="1" type="ordered locus">CLL_A2783</name>
</gene>
<dbReference type="HOGENOM" id="CLU_3342115_0_0_9"/>